<feature type="transmembrane region" description="Helical" evidence="2">
    <location>
        <begin position="20"/>
        <end position="37"/>
    </location>
</feature>
<gene>
    <name evidence="3" type="ORF">BSTOLATCC_MIC11502</name>
</gene>
<feature type="compositionally biased region" description="Basic and acidic residues" evidence="1">
    <location>
        <begin position="74"/>
        <end position="99"/>
    </location>
</feature>
<accession>A0AAU9IRW4</accession>
<name>A0AAU9IRW4_9CILI</name>
<evidence type="ECO:0000313" key="4">
    <source>
        <dbReference type="Proteomes" id="UP001162131"/>
    </source>
</evidence>
<keyword evidence="4" id="KW-1185">Reference proteome</keyword>
<reference evidence="3" key="1">
    <citation type="submission" date="2021-09" db="EMBL/GenBank/DDBJ databases">
        <authorList>
            <consortium name="AG Swart"/>
            <person name="Singh M."/>
            <person name="Singh A."/>
            <person name="Seah K."/>
            <person name="Emmerich C."/>
        </authorList>
    </citation>
    <scope>NUCLEOTIDE SEQUENCE</scope>
    <source>
        <strain evidence="3">ATCC30299</strain>
    </source>
</reference>
<keyword evidence="2" id="KW-0812">Transmembrane</keyword>
<feature type="region of interest" description="Disordered" evidence="1">
    <location>
        <begin position="74"/>
        <end position="142"/>
    </location>
</feature>
<dbReference type="EMBL" id="CAJZBQ010000012">
    <property type="protein sequence ID" value="CAG9314500.1"/>
    <property type="molecule type" value="Genomic_DNA"/>
</dbReference>
<sequence length="142" mass="16872">MDYLEALRPSFWSKGDSSFLWIYVLILILLFSAYVKLRDSIYHKKTFSEESLNRTRLEVRSNWERRQEELRRARVYEEDKEEEKLEPKPDIEEEKKPEPRNSGLQPPPRPVKKAELNRYDPSGPRIGRPSSYTAPCATGTWR</sequence>
<comment type="caution">
    <text evidence="3">The sequence shown here is derived from an EMBL/GenBank/DDBJ whole genome shotgun (WGS) entry which is preliminary data.</text>
</comment>
<dbReference type="Proteomes" id="UP001162131">
    <property type="component" value="Unassembled WGS sequence"/>
</dbReference>
<evidence type="ECO:0000256" key="2">
    <source>
        <dbReference type="SAM" id="Phobius"/>
    </source>
</evidence>
<evidence type="ECO:0000313" key="3">
    <source>
        <dbReference type="EMBL" id="CAG9314500.1"/>
    </source>
</evidence>
<evidence type="ECO:0008006" key="5">
    <source>
        <dbReference type="Google" id="ProtNLM"/>
    </source>
</evidence>
<keyword evidence="2" id="KW-0472">Membrane</keyword>
<dbReference type="AlphaFoldDB" id="A0AAU9IRW4"/>
<proteinExistence type="predicted"/>
<protein>
    <recommendedName>
        <fullName evidence="5">Selenoprotein S</fullName>
    </recommendedName>
</protein>
<organism evidence="3 4">
    <name type="scientific">Blepharisma stoltei</name>
    <dbReference type="NCBI Taxonomy" id="1481888"/>
    <lineage>
        <taxon>Eukaryota</taxon>
        <taxon>Sar</taxon>
        <taxon>Alveolata</taxon>
        <taxon>Ciliophora</taxon>
        <taxon>Postciliodesmatophora</taxon>
        <taxon>Heterotrichea</taxon>
        <taxon>Heterotrichida</taxon>
        <taxon>Blepharismidae</taxon>
        <taxon>Blepharisma</taxon>
    </lineage>
</organism>
<evidence type="ECO:0000256" key="1">
    <source>
        <dbReference type="SAM" id="MobiDB-lite"/>
    </source>
</evidence>
<keyword evidence="2" id="KW-1133">Transmembrane helix</keyword>